<dbReference type="Pfam" id="PF07702">
    <property type="entry name" value="UTRA"/>
    <property type="match status" value="1"/>
</dbReference>
<evidence type="ECO:0000313" key="5">
    <source>
        <dbReference type="EMBL" id="GIF75888.1"/>
    </source>
</evidence>
<sequence>MLCRMVASEPSPALPASSSALLSGRTASRLVDDLVAGGYRPGDRLPSERLLSEHYRVSRSTLRAALTQLADQGVVAPSPARGWFLTDLTAGERRTPEPGDGRPSGHVVQGFADYAAAHGLTAHAVVLESRVRPCSVGESETLRIAPGAELFEMRRLRYLNDLVVVVENNRLPLAICPALAETDFTTASLYATLRRAEPPQLPRLAQYTVEARQPDDEERRLLEVDGTVPMLVATQLSFNQGGQPIELTVQVYRGDRYRFRGSITD</sequence>
<evidence type="ECO:0000313" key="6">
    <source>
        <dbReference type="Proteomes" id="UP000604117"/>
    </source>
</evidence>
<keyword evidence="2" id="KW-0238">DNA-binding</keyword>
<dbReference type="PANTHER" id="PTHR44846:SF16">
    <property type="entry name" value="TRANSCRIPTIONAL REGULATOR PHNF-RELATED"/>
    <property type="match status" value="1"/>
</dbReference>
<organism evidence="5 6">
    <name type="scientific">Asanoa siamensis</name>
    <dbReference type="NCBI Taxonomy" id="926357"/>
    <lineage>
        <taxon>Bacteria</taxon>
        <taxon>Bacillati</taxon>
        <taxon>Actinomycetota</taxon>
        <taxon>Actinomycetes</taxon>
        <taxon>Micromonosporales</taxon>
        <taxon>Micromonosporaceae</taxon>
        <taxon>Asanoa</taxon>
    </lineage>
</organism>
<dbReference type="InterPro" id="IPR028978">
    <property type="entry name" value="Chorismate_lyase_/UTRA_dom_sf"/>
</dbReference>
<feature type="domain" description="HTH gntR-type" evidence="4">
    <location>
        <begin position="20"/>
        <end position="88"/>
    </location>
</feature>
<evidence type="ECO:0000259" key="4">
    <source>
        <dbReference type="PROSITE" id="PS50949"/>
    </source>
</evidence>
<comment type="caution">
    <text evidence="5">The sequence shown here is derived from an EMBL/GenBank/DDBJ whole genome shotgun (WGS) entry which is preliminary data.</text>
</comment>
<keyword evidence="6" id="KW-1185">Reference proteome</keyword>
<gene>
    <name evidence="5" type="ORF">Asi02nite_54060</name>
</gene>
<dbReference type="Proteomes" id="UP000604117">
    <property type="component" value="Unassembled WGS sequence"/>
</dbReference>
<dbReference type="SMART" id="SM00866">
    <property type="entry name" value="UTRA"/>
    <property type="match status" value="1"/>
</dbReference>
<dbReference type="PANTHER" id="PTHR44846">
    <property type="entry name" value="MANNOSYL-D-GLYCERATE TRANSPORT/METABOLISM SYSTEM REPRESSOR MNGR-RELATED"/>
    <property type="match status" value="1"/>
</dbReference>
<protein>
    <submittedName>
        <fullName evidence="5">Transcriptional regulator</fullName>
    </submittedName>
</protein>
<dbReference type="InterPro" id="IPR050679">
    <property type="entry name" value="Bact_HTH_transcr_reg"/>
</dbReference>
<dbReference type="SUPFAM" id="SSF46785">
    <property type="entry name" value="Winged helix' DNA-binding domain"/>
    <property type="match status" value="1"/>
</dbReference>
<dbReference type="InterPro" id="IPR000524">
    <property type="entry name" value="Tscrpt_reg_HTH_GntR"/>
</dbReference>
<reference evidence="5 6" key="1">
    <citation type="submission" date="2021-01" db="EMBL/GenBank/DDBJ databases">
        <title>Whole genome shotgun sequence of Asanoa siamensis NBRC 107932.</title>
        <authorList>
            <person name="Komaki H."/>
            <person name="Tamura T."/>
        </authorList>
    </citation>
    <scope>NUCLEOTIDE SEQUENCE [LARGE SCALE GENOMIC DNA]</scope>
    <source>
        <strain evidence="5 6">NBRC 107932</strain>
    </source>
</reference>
<keyword evidence="3" id="KW-0804">Transcription</keyword>
<evidence type="ECO:0000256" key="1">
    <source>
        <dbReference type="ARBA" id="ARBA00023015"/>
    </source>
</evidence>
<dbReference type="InterPro" id="IPR036388">
    <property type="entry name" value="WH-like_DNA-bd_sf"/>
</dbReference>
<dbReference type="Gene3D" id="3.40.1410.10">
    <property type="entry name" value="Chorismate lyase-like"/>
    <property type="match status" value="1"/>
</dbReference>
<accession>A0ABQ4CX83</accession>
<name>A0ABQ4CX83_9ACTN</name>
<dbReference type="InterPro" id="IPR011663">
    <property type="entry name" value="UTRA"/>
</dbReference>
<dbReference type="SUPFAM" id="SSF64288">
    <property type="entry name" value="Chorismate lyase-like"/>
    <property type="match status" value="1"/>
</dbReference>
<evidence type="ECO:0000256" key="3">
    <source>
        <dbReference type="ARBA" id="ARBA00023163"/>
    </source>
</evidence>
<dbReference type="Pfam" id="PF00392">
    <property type="entry name" value="GntR"/>
    <property type="match status" value="1"/>
</dbReference>
<evidence type="ECO:0000256" key="2">
    <source>
        <dbReference type="ARBA" id="ARBA00023125"/>
    </source>
</evidence>
<dbReference type="EMBL" id="BONE01000050">
    <property type="protein sequence ID" value="GIF75888.1"/>
    <property type="molecule type" value="Genomic_DNA"/>
</dbReference>
<proteinExistence type="predicted"/>
<dbReference type="SMART" id="SM00345">
    <property type="entry name" value="HTH_GNTR"/>
    <property type="match status" value="1"/>
</dbReference>
<dbReference type="InterPro" id="IPR036390">
    <property type="entry name" value="WH_DNA-bd_sf"/>
</dbReference>
<dbReference type="CDD" id="cd07377">
    <property type="entry name" value="WHTH_GntR"/>
    <property type="match status" value="1"/>
</dbReference>
<dbReference type="PRINTS" id="PR00035">
    <property type="entry name" value="HTHGNTR"/>
</dbReference>
<dbReference type="PROSITE" id="PS50949">
    <property type="entry name" value="HTH_GNTR"/>
    <property type="match status" value="1"/>
</dbReference>
<dbReference type="Gene3D" id="1.10.10.10">
    <property type="entry name" value="Winged helix-like DNA-binding domain superfamily/Winged helix DNA-binding domain"/>
    <property type="match status" value="1"/>
</dbReference>
<keyword evidence="1" id="KW-0805">Transcription regulation</keyword>